<proteinExistence type="predicted"/>
<dbReference type="Pfam" id="PF13672">
    <property type="entry name" value="PP2C_2"/>
    <property type="match status" value="1"/>
</dbReference>
<dbReference type="AlphaFoldDB" id="A0A1J5RA56"/>
<dbReference type="GO" id="GO:0004722">
    <property type="term" value="F:protein serine/threonine phosphatase activity"/>
    <property type="evidence" value="ECO:0007669"/>
    <property type="project" value="UniProtKB-EC"/>
</dbReference>
<evidence type="ECO:0000313" key="3">
    <source>
        <dbReference type="EMBL" id="OIQ92689.1"/>
    </source>
</evidence>
<dbReference type="InterPro" id="IPR001932">
    <property type="entry name" value="PPM-type_phosphatase-like_dom"/>
</dbReference>
<dbReference type="Gene3D" id="3.60.40.10">
    <property type="entry name" value="PPM-type phosphatase domain"/>
    <property type="match status" value="1"/>
</dbReference>
<name>A0A1J5RA56_9ZZZZ</name>
<dbReference type="InterPro" id="IPR015655">
    <property type="entry name" value="PP2C"/>
</dbReference>
<dbReference type="PROSITE" id="PS51746">
    <property type="entry name" value="PPM_2"/>
    <property type="match status" value="1"/>
</dbReference>
<evidence type="ECO:0000256" key="1">
    <source>
        <dbReference type="SAM" id="MobiDB-lite"/>
    </source>
</evidence>
<evidence type="ECO:0000259" key="2">
    <source>
        <dbReference type="PROSITE" id="PS51746"/>
    </source>
</evidence>
<feature type="domain" description="PPM-type phosphatase" evidence="2">
    <location>
        <begin position="8"/>
        <end position="238"/>
    </location>
</feature>
<dbReference type="EC" id="3.1.3.16" evidence="3"/>
<dbReference type="PANTHER" id="PTHR47992">
    <property type="entry name" value="PROTEIN PHOSPHATASE"/>
    <property type="match status" value="1"/>
</dbReference>
<dbReference type="CDD" id="cd00143">
    <property type="entry name" value="PP2Cc"/>
    <property type="match status" value="1"/>
</dbReference>
<reference evidence="3" key="1">
    <citation type="submission" date="2016-10" db="EMBL/GenBank/DDBJ databases">
        <title>Sequence of Gallionella enrichment culture.</title>
        <authorList>
            <person name="Poehlein A."/>
            <person name="Muehling M."/>
            <person name="Daniel R."/>
        </authorList>
    </citation>
    <scope>NUCLEOTIDE SEQUENCE</scope>
</reference>
<dbReference type="SMART" id="SM00332">
    <property type="entry name" value="PP2Cc"/>
    <property type="match status" value="1"/>
</dbReference>
<gene>
    <name evidence="3" type="primary">stp_14</name>
    <name evidence="3" type="ORF">GALL_253600</name>
</gene>
<keyword evidence="3" id="KW-0378">Hydrolase</keyword>
<accession>A0A1J5RA56</accession>
<dbReference type="SUPFAM" id="SSF81606">
    <property type="entry name" value="PP2C-like"/>
    <property type="match status" value="1"/>
</dbReference>
<sequence>MSAAFETAWGVATATGRRSGNEDSFLADPPVFVVADGMGGHEAGEVASAIVVQEFSDLRGRESIEPEDLFDRIERGAARIRALPAPPGRGAGTTLAGVVLSSRGGAPYWLVVNIGDSRVYRSADGVLEQVTVDHSEVQELLDSGELTPTEADDYPRRHVVTRAVGAFAQVRPELWMLPAGPNDRMLVCSDGLTGELSDEAILELLLTAGSPQQSADALVQAALAHGGHDNVTVVVVDGRGFDDADATVPSLTESDDDTHPRGDLDPVAEATL</sequence>
<feature type="region of interest" description="Disordered" evidence="1">
    <location>
        <begin position="246"/>
        <end position="272"/>
    </location>
</feature>
<dbReference type="SMART" id="SM00331">
    <property type="entry name" value="PP2C_SIG"/>
    <property type="match status" value="1"/>
</dbReference>
<organism evidence="3">
    <name type="scientific">mine drainage metagenome</name>
    <dbReference type="NCBI Taxonomy" id="410659"/>
    <lineage>
        <taxon>unclassified sequences</taxon>
        <taxon>metagenomes</taxon>
        <taxon>ecological metagenomes</taxon>
    </lineage>
</organism>
<comment type="caution">
    <text evidence="3">The sequence shown here is derived from an EMBL/GenBank/DDBJ whole genome shotgun (WGS) entry which is preliminary data.</text>
</comment>
<protein>
    <submittedName>
        <fullName evidence="3">Serine/threonine phosphatase stp</fullName>
        <ecNumber evidence="3">3.1.3.16</ecNumber>
    </submittedName>
</protein>
<dbReference type="EMBL" id="MLJW01000225">
    <property type="protein sequence ID" value="OIQ92689.1"/>
    <property type="molecule type" value="Genomic_DNA"/>
</dbReference>
<dbReference type="InterPro" id="IPR036457">
    <property type="entry name" value="PPM-type-like_dom_sf"/>
</dbReference>